<evidence type="ECO:0000256" key="2">
    <source>
        <dbReference type="ARBA" id="ARBA00006054"/>
    </source>
</evidence>
<dbReference type="InterPro" id="IPR036291">
    <property type="entry name" value="NAD(P)-bd_dom_sf"/>
</dbReference>
<dbReference type="Pfam" id="PF02866">
    <property type="entry name" value="Ldh_1_C"/>
    <property type="match status" value="1"/>
</dbReference>
<dbReference type="PIRSF" id="PIRSF000102">
    <property type="entry name" value="Lac_mal_DH"/>
    <property type="match status" value="1"/>
</dbReference>
<dbReference type="InterPro" id="IPR011304">
    <property type="entry name" value="L-lactate_DH"/>
</dbReference>
<dbReference type="EC" id="1.1.1.27" evidence="3 7"/>
<dbReference type="Gene3D" id="3.40.50.720">
    <property type="entry name" value="NAD(P)-binding Rossmann-like Domain"/>
    <property type="match status" value="1"/>
</dbReference>
<keyword evidence="5 9" id="KW-0520">NAD</keyword>
<proteinExistence type="inferred from homology"/>
<evidence type="ECO:0000256" key="8">
    <source>
        <dbReference type="PIRSR" id="PIRSR000102-1"/>
    </source>
</evidence>
<accession>A0A6M4IQT7</accession>
<dbReference type="AlphaFoldDB" id="A0A6M4IQT7"/>
<evidence type="ECO:0000259" key="12">
    <source>
        <dbReference type="Pfam" id="PF02866"/>
    </source>
</evidence>
<name>A0A6M4IQT7_9BACT</name>
<sequence length="306" mass="32370">MARRVAIIGTGWVGSSVAISTLQLGVADELLLYDARTEVAEGEAMDLAQGSSFYPGATVRTASIEEMIDADAVVIAAGRNGKPGESRLALLRDNAILARELGARLSAARGVIVVVTNPVDVLTRVVLEASGLPPARVIGTGTMLDTARLREALGRALDLDPRSVHAQVVGEHGDSEVVLWSGVQIGGVPLAQWPGWSADRESSLANEVRTAAYEIIKRKGATNHAIGLVTATLLRTVLRGERRVLTVSRWHEGASGVRDVALSMPTIVGSGGAELVLEPAMVPQERERLEHSAQVLRDAYASVRDA</sequence>
<dbReference type="PANTHER" id="PTHR43128:SF16">
    <property type="entry name" value="L-LACTATE DEHYDROGENASE"/>
    <property type="match status" value="1"/>
</dbReference>
<evidence type="ECO:0000313" key="14">
    <source>
        <dbReference type="Proteomes" id="UP000500938"/>
    </source>
</evidence>
<dbReference type="GO" id="GO:0006089">
    <property type="term" value="P:lactate metabolic process"/>
    <property type="evidence" value="ECO:0007669"/>
    <property type="project" value="TreeGrafter"/>
</dbReference>
<dbReference type="InterPro" id="IPR022383">
    <property type="entry name" value="Lactate/malate_DH_C"/>
</dbReference>
<keyword evidence="14" id="KW-1185">Reference proteome</keyword>
<dbReference type="KEGG" id="ggr:HKW67_09690"/>
<evidence type="ECO:0000256" key="6">
    <source>
        <dbReference type="ARBA" id="ARBA00049258"/>
    </source>
</evidence>
<feature type="binding site" evidence="9">
    <location>
        <position position="34"/>
    </location>
    <ligand>
        <name>NAD(+)</name>
        <dbReference type="ChEBI" id="CHEBI:57540"/>
    </ligand>
</feature>
<dbReference type="RefSeq" id="WP_171225196.1">
    <property type="nucleotide sequence ID" value="NZ_CP053085.1"/>
</dbReference>
<evidence type="ECO:0000256" key="1">
    <source>
        <dbReference type="ARBA" id="ARBA00004843"/>
    </source>
</evidence>
<evidence type="ECO:0000313" key="13">
    <source>
        <dbReference type="EMBL" id="QJR35766.1"/>
    </source>
</evidence>
<gene>
    <name evidence="13" type="ORF">HKW67_09690</name>
</gene>
<feature type="domain" description="Lactate/malate dehydrogenase N-terminal" evidence="11">
    <location>
        <begin position="4"/>
        <end position="139"/>
    </location>
</feature>
<keyword evidence="4 10" id="KW-0560">Oxidoreductase</keyword>
<dbReference type="PROSITE" id="PS00064">
    <property type="entry name" value="L_LDH"/>
    <property type="match status" value="1"/>
</dbReference>
<comment type="similarity">
    <text evidence="2">Belongs to the LDH/MDH superfamily. LDH family.</text>
</comment>
<dbReference type="PRINTS" id="PR00086">
    <property type="entry name" value="LLDHDRGNASE"/>
</dbReference>
<comment type="pathway">
    <text evidence="1">Fermentation; pyruvate fermentation to lactate; (S)-lactate from pyruvate: step 1/1.</text>
</comment>
<comment type="catalytic activity">
    <reaction evidence="6">
        <text>(S)-lactate + NAD(+) = pyruvate + NADH + H(+)</text>
        <dbReference type="Rhea" id="RHEA:23444"/>
        <dbReference type="ChEBI" id="CHEBI:15361"/>
        <dbReference type="ChEBI" id="CHEBI:15378"/>
        <dbReference type="ChEBI" id="CHEBI:16651"/>
        <dbReference type="ChEBI" id="CHEBI:57540"/>
        <dbReference type="ChEBI" id="CHEBI:57945"/>
        <dbReference type="EC" id="1.1.1.27"/>
    </reaction>
</comment>
<evidence type="ECO:0000256" key="7">
    <source>
        <dbReference type="NCBIfam" id="TIGR01771"/>
    </source>
</evidence>
<feature type="domain" description="Lactate/malate dehydrogenase C-terminal" evidence="12">
    <location>
        <begin position="142"/>
        <end position="300"/>
    </location>
</feature>
<dbReference type="EMBL" id="CP053085">
    <property type="protein sequence ID" value="QJR35766.1"/>
    <property type="molecule type" value="Genomic_DNA"/>
</dbReference>
<dbReference type="GO" id="GO:0005737">
    <property type="term" value="C:cytoplasm"/>
    <property type="evidence" value="ECO:0007669"/>
    <property type="project" value="UniProtKB-UniRule"/>
</dbReference>
<dbReference type="NCBIfam" id="TIGR01771">
    <property type="entry name" value="L-LDH-NAD"/>
    <property type="match status" value="1"/>
</dbReference>
<evidence type="ECO:0000256" key="5">
    <source>
        <dbReference type="ARBA" id="ARBA00023027"/>
    </source>
</evidence>
<organism evidence="13 14">
    <name type="scientific">Gemmatimonas groenlandica</name>
    <dbReference type="NCBI Taxonomy" id="2732249"/>
    <lineage>
        <taxon>Bacteria</taxon>
        <taxon>Pseudomonadati</taxon>
        <taxon>Gemmatimonadota</taxon>
        <taxon>Gemmatimonadia</taxon>
        <taxon>Gemmatimonadales</taxon>
        <taxon>Gemmatimonadaceae</taxon>
        <taxon>Gemmatimonas</taxon>
    </lineage>
</organism>
<dbReference type="SUPFAM" id="SSF56327">
    <property type="entry name" value="LDH C-terminal domain-like"/>
    <property type="match status" value="1"/>
</dbReference>
<feature type="active site" description="Proton acceptor" evidence="8">
    <location>
        <position position="172"/>
    </location>
</feature>
<protein>
    <recommendedName>
        <fullName evidence="3 7">L-lactate dehydrogenase</fullName>
        <ecNumber evidence="3 7">1.1.1.27</ecNumber>
    </recommendedName>
</protein>
<feature type="binding site" evidence="9">
    <location>
        <begin position="9"/>
        <end position="14"/>
    </location>
    <ligand>
        <name>NAD(+)</name>
        <dbReference type="ChEBI" id="CHEBI:57540"/>
    </ligand>
</feature>
<dbReference type="Gene3D" id="3.90.110.10">
    <property type="entry name" value="Lactate dehydrogenase/glycoside hydrolase, family 4, C-terminal"/>
    <property type="match status" value="1"/>
</dbReference>
<evidence type="ECO:0000256" key="9">
    <source>
        <dbReference type="PIRSR" id="PIRSR000102-3"/>
    </source>
</evidence>
<evidence type="ECO:0000259" key="11">
    <source>
        <dbReference type="Pfam" id="PF00056"/>
    </source>
</evidence>
<dbReference type="InterPro" id="IPR001236">
    <property type="entry name" value="Lactate/malate_DH_N"/>
</dbReference>
<dbReference type="InterPro" id="IPR018177">
    <property type="entry name" value="L-lactate_DH_AS"/>
</dbReference>
<dbReference type="SUPFAM" id="SSF51735">
    <property type="entry name" value="NAD(P)-binding Rossmann-fold domains"/>
    <property type="match status" value="1"/>
</dbReference>
<evidence type="ECO:0000256" key="10">
    <source>
        <dbReference type="RuleBase" id="RU003369"/>
    </source>
</evidence>
<reference evidence="13 14" key="1">
    <citation type="submission" date="2020-05" db="EMBL/GenBank/DDBJ databases">
        <title>Complete genome sequence of Gemmatimonas greenlandica TET16.</title>
        <authorList>
            <person name="Zeng Y."/>
        </authorList>
    </citation>
    <scope>NUCLEOTIDE SEQUENCE [LARGE SCALE GENOMIC DNA]</scope>
    <source>
        <strain evidence="13 14">TET16</strain>
    </source>
</reference>
<evidence type="ECO:0000256" key="4">
    <source>
        <dbReference type="ARBA" id="ARBA00023002"/>
    </source>
</evidence>
<feature type="binding site" evidence="9">
    <location>
        <begin position="115"/>
        <end position="117"/>
    </location>
    <ligand>
        <name>NAD(+)</name>
        <dbReference type="ChEBI" id="CHEBI:57540"/>
    </ligand>
</feature>
<dbReference type="GO" id="GO:0006096">
    <property type="term" value="P:glycolytic process"/>
    <property type="evidence" value="ECO:0007669"/>
    <property type="project" value="UniProtKB-UniRule"/>
</dbReference>
<feature type="binding site" evidence="9">
    <location>
        <position position="94"/>
    </location>
    <ligand>
        <name>NAD(+)</name>
        <dbReference type="ChEBI" id="CHEBI:57540"/>
    </ligand>
</feature>
<dbReference type="UniPathway" id="UPA00554">
    <property type="reaction ID" value="UER00611"/>
</dbReference>
<evidence type="ECO:0000256" key="3">
    <source>
        <dbReference type="ARBA" id="ARBA00012967"/>
    </source>
</evidence>
<dbReference type="PANTHER" id="PTHR43128">
    <property type="entry name" value="L-2-HYDROXYCARBOXYLATE DEHYDROGENASE (NAD(P)(+))"/>
    <property type="match status" value="1"/>
</dbReference>
<dbReference type="InterPro" id="IPR001557">
    <property type="entry name" value="L-lactate/malate_DH"/>
</dbReference>
<dbReference type="GO" id="GO:0004459">
    <property type="term" value="F:L-lactate dehydrogenase (NAD+) activity"/>
    <property type="evidence" value="ECO:0007669"/>
    <property type="project" value="UniProtKB-UniRule"/>
</dbReference>
<dbReference type="InterPro" id="IPR015955">
    <property type="entry name" value="Lactate_DH/Glyco_Ohase_4_C"/>
</dbReference>
<dbReference type="Proteomes" id="UP000500938">
    <property type="component" value="Chromosome"/>
</dbReference>
<dbReference type="Pfam" id="PF00056">
    <property type="entry name" value="Ldh_1_N"/>
    <property type="match status" value="1"/>
</dbReference>